<sequence>MGLSSFFTNLFGRAKETTAEFSEQAESTIEKVKEAAEPILDTAVEYAEKVSDSINDIIDSVKEAASEITEERLVTETVFDTSEDSVAEINEDSDK</sequence>
<organism evidence="1 2">
    <name type="scientific">Flavobacterium reichenbachii</name>
    <dbReference type="NCBI Taxonomy" id="362418"/>
    <lineage>
        <taxon>Bacteria</taxon>
        <taxon>Pseudomonadati</taxon>
        <taxon>Bacteroidota</taxon>
        <taxon>Flavobacteriia</taxon>
        <taxon>Flavobacteriales</taxon>
        <taxon>Flavobacteriaceae</taxon>
        <taxon>Flavobacterium</taxon>
    </lineage>
</organism>
<reference evidence="1 2" key="1">
    <citation type="submission" date="2014-07" db="EMBL/GenBank/DDBJ databases">
        <title>Genome of Flavobacterium reichenbachii LMG 25512.</title>
        <authorList>
            <person name="Stropko S.J."/>
            <person name="Pipes S.E."/>
            <person name="Newman J.D."/>
        </authorList>
    </citation>
    <scope>NUCLEOTIDE SEQUENCE [LARGE SCALE GENOMIC DNA]</scope>
    <source>
        <strain evidence="1 2">LMG 25512</strain>
    </source>
</reference>
<keyword evidence="2" id="KW-1185">Reference proteome</keyword>
<evidence type="ECO:0000313" key="2">
    <source>
        <dbReference type="Proteomes" id="UP000028715"/>
    </source>
</evidence>
<name>A0A085ZQU1_9FLAO</name>
<dbReference type="EMBL" id="JPRL01000001">
    <property type="protein sequence ID" value="KFF06805.1"/>
    <property type="molecule type" value="Genomic_DNA"/>
</dbReference>
<dbReference type="OrthoDB" id="1371949at2"/>
<gene>
    <name evidence="1" type="ORF">IW19_15390</name>
</gene>
<dbReference type="AlphaFoldDB" id="A0A085ZQU1"/>
<comment type="caution">
    <text evidence="1">The sequence shown here is derived from an EMBL/GenBank/DDBJ whole genome shotgun (WGS) entry which is preliminary data.</text>
</comment>
<protein>
    <recommendedName>
        <fullName evidence="3">YtxH domain-containing protein</fullName>
    </recommendedName>
</protein>
<evidence type="ECO:0008006" key="3">
    <source>
        <dbReference type="Google" id="ProtNLM"/>
    </source>
</evidence>
<dbReference type="RefSeq" id="WP_035685653.1">
    <property type="nucleotide sequence ID" value="NZ_JPRL01000001.1"/>
</dbReference>
<proteinExistence type="predicted"/>
<accession>A0A085ZQU1</accession>
<dbReference type="STRING" id="362418.IW19_15390"/>
<dbReference type="eggNOG" id="ENOG5030YJS">
    <property type="taxonomic scope" value="Bacteria"/>
</dbReference>
<evidence type="ECO:0000313" key="1">
    <source>
        <dbReference type="EMBL" id="KFF06805.1"/>
    </source>
</evidence>
<dbReference type="Proteomes" id="UP000028715">
    <property type="component" value="Unassembled WGS sequence"/>
</dbReference>